<protein>
    <submittedName>
        <fullName evidence="1">Uncharacterized protein</fullName>
    </submittedName>
</protein>
<dbReference type="AlphaFoldDB" id="E0I6A4"/>
<evidence type="ECO:0000313" key="1">
    <source>
        <dbReference type="EMBL" id="EFM11570.1"/>
    </source>
</evidence>
<accession>E0I6A4</accession>
<dbReference type="EMBL" id="AEDD01000003">
    <property type="protein sequence ID" value="EFM11570.1"/>
    <property type="molecule type" value="Genomic_DNA"/>
</dbReference>
<proteinExistence type="predicted"/>
<evidence type="ECO:0000313" key="2">
    <source>
        <dbReference type="Proteomes" id="UP000005387"/>
    </source>
</evidence>
<dbReference type="Proteomes" id="UP000005387">
    <property type="component" value="Unassembled WGS sequence"/>
</dbReference>
<keyword evidence="2" id="KW-1185">Reference proteome</keyword>
<organism evidence="1 2">
    <name type="scientific">Paenibacillus curdlanolyticus YK9</name>
    <dbReference type="NCBI Taxonomy" id="717606"/>
    <lineage>
        <taxon>Bacteria</taxon>
        <taxon>Bacillati</taxon>
        <taxon>Bacillota</taxon>
        <taxon>Bacilli</taxon>
        <taxon>Bacillales</taxon>
        <taxon>Paenibacillaceae</taxon>
        <taxon>Paenibacillus</taxon>
    </lineage>
</organism>
<dbReference type="RefSeq" id="WP_006037191.1">
    <property type="nucleotide sequence ID" value="NZ_AEDD01000003.1"/>
</dbReference>
<name>E0I6A4_9BACL</name>
<sequence>MRTERYAGQLLHAEAVIMDASRLHMATGNAQTRSTNGCCSTVSAIDGAFSPLPSPGAVYLFKPNRRRKTDVKGIAGAVCSSLFCLRYSSMIL</sequence>
<dbReference type="STRING" id="717606.PaecuDRAFT_1176"/>
<gene>
    <name evidence="1" type="ORF">PaecuDRAFT_1176</name>
</gene>
<reference evidence="1 2" key="1">
    <citation type="submission" date="2010-07" db="EMBL/GenBank/DDBJ databases">
        <title>The draft genome of Paenibacillus curdlanolyticus YK9.</title>
        <authorList>
            <consortium name="US DOE Joint Genome Institute (JGI-PGF)"/>
            <person name="Lucas S."/>
            <person name="Copeland A."/>
            <person name="Lapidus A."/>
            <person name="Cheng J.-F."/>
            <person name="Bruce D."/>
            <person name="Goodwin L."/>
            <person name="Pitluck S."/>
            <person name="Land M.L."/>
            <person name="Hauser L."/>
            <person name="Chang Y.-J."/>
            <person name="Jeffries C."/>
            <person name="Anderson I.J."/>
            <person name="Johnson E."/>
            <person name="Loganathan U."/>
            <person name="Mulhopadhyay B."/>
            <person name="Kyrpides N."/>
            <person name="Woyke T.J."/>
        </authorList>
    </citation>
    <scope>NUCLEOTIDE SEQUENCE [LARGE SCALE GENOMIC DNA]</scope>
    <source>
        <strain evidence="1 2">YK9</strain>
    </source>
</reference>